<gene>
    <name evidence="11" type="ORF">KC19_12G185800</name>
</gene>
<reference evidence="11" key="1">
    <citation type="submission" date="2020-06" db="EMBL/GenBank/DDBJ databases">
        <title>WGS assembly of Ceratodon purpureus strain R40.</title>
        <authorList>
            <person name="Carey S.B."/>
            <person name="Jenkins J."/>
            <person name="Shu S."/>
            <person name="Lovell J.T."/>
            <person name="Sreedasyam A."/>
            <person name="Maumus F."/>
            <person name="Tiley G.P."/>
            <person name="Fernandez-Pozo N."/>
            <person name="Barry K."/>
            <person name="Chen C."/>
            <person name="Wang M."/>
            <person name="Lipzen A."/>
            <person name="Daum C."/>
            <person name="Saski C.A."/>
            <person name="Payton A.C."/>
            <person name="Mcbreen J.C."/>
            <person name="Conrad R.E."/>
            <person name="Kollar L.M."/>
            <person name="Olsson S."/>
            <person name="Huttunen S."/>
            <person name="Landis J.B."/>
            <person name="Wickett N.J."/>
            <person name="Johnson M.G."/>
            <person name="Rensing S.A."/>
            <person name="Grimwood J."/>
            <person name="Schmutz J."/>
            <person name="Mcdaniel S.F."/>
        </authorList>
    </citation>
    <scope>NUCLEOTIDE SEQUENCE</scope>
    <source>
        <strain evidence="11">R40</strain>
    </source>
</reference>
<dbReference type="GO" id="GO:0000709">
    <property type="term" value="P:meiotic joint molecule formation"/>
    <property type="evidence" value="ECO:0007669"/>
    <property type="project" value="TreeGrafter"/>
</dbReference>
<keyword evidence="12" id="KW-1185">Reference proteome</keyword>
<dbReference type="GO" id="GO:0000794">
    <property type="term" value="C:condensed nuclear chromosome"/>
    <property type="evidence" value="ECO:0007669"/>
    <property type="project" value="TreeGrafter"/>
</dbReference>
<dbReference type="OrthoDB" id="272266at2759"/>
<evidence type="ECO:0000256" key="3">
    <source>
        <dbReference type="ARBA" id="ARBA00016093"/>
    </source>
</evidence>
<dbReference type="InterPro" id="IPR040661">
    <property type="entry name" value="LZ3wCH"/>
</dbReference>
<dbReference type="GO" id="GO:0010774">
    <property type="term" value="P:meiotic strand invasion involved in reciprocal meiotic recombination"/>
    <property type="evidence" value="ECO:0007669"/>
    <property type="project" value="TreeGrafter"/>
</dbReference>
<dbReference type="GO" id="GO:0007129">
    <property type="term" value="P:homologous chromosome pairing at meiosis"/>
    <property type="evidence" value="ECO:0007669"/>
    <property type="project" value="TreeGrafter"/>
</dbReference>
<proteinExistence type="inferred from homology"/>
<keyword evidence="5" id="KW-0233">DNA recombination</keyword>
<comment type="caution">
    <text evidence="11">The sequence shown here is derived from an EMBL/GenBank/DDBJ whole genome shotgun (WGS) entry which is preliminary data.</text>
</comment>
<organism evidence="11 12">
    <name type="scientific">Ceratodon purpureus</name>
    <name type="common">Fire moss</name>
    <name type="synonym">Dicranum purpureum</name>
    <dbReference type="NCBI Taxonomy" id="3225"/>
    <lineage>
        <taxon>Eukaryota</taxon>
        <taxon>Viridiplantae</taxon>
        <taxon>Streptophyta</taxon>
        <taxon>Embryophyta</taxon>
        <taxon>Bryophyta</taxon>
        <taxon>Bryophytina</taxon>
        <taxon>Bryopsida</taxon>
        <taxon>Dicranidae</taxon>
        <taxon>Pseudoditrichales</taxon>
        <taxon>Ditrichaceae</taxon>
        <taxon>Ceratodon</taxon>
    </lineage>
</organism>
<evidence type="ECO:0000259" key="10">
    <source>
        <dbReference type="Pfam" id="PF18517"/>
    </source>
</evidence>
<protein>
    <recommendedName>
        <fullName evidence="3">Homologous-pairing protein 2 homolog</fullName>
    </recommendedName>
</protein>
<comment type="subcellular location">
    <subcellularLocation>
        <location evidence="1">Nucleus</location>
    </subcellularLocation>
</comment>
<name>A0A8T0GAA8_CERPU</name>
<evidence type="ECO:0000256" key="4">
    <source>
        <dbReference type="ARBA" id="ARBA00023054"/>
    </source>
</evidence>
<dbReference type="Proteomes" id="UP000822688">
    <property type="component" value="Chromosome 12"/>
</dbReference>
<feature type="domain" description="Leucine zipper with capping helix" evidence="10">
    <location>
        <begin position="149"/>
        <end position="206"/>
    </location>
</feature>
<keyword evidence="4 8" id="KW-0175">Coiled coil</keyword>
<accession>A0A8T0GAA8</accession>
<sequence>MAPKADSVEGVILRYMNEQNRPLNAQMVADALAKHGIKKQAVQKVMDTLAANGRISFKDYGKQRVCLANQTQFDIPDIDELDAMKKQNDQLQADVAAIRSHVVELEAGVKSTESNLTLEAIREKTKQLSSEIQVLETKVGSLREGSVLVTPEERLEAKAAYDHKLGLWRRRKKIYQELWGMITESMTENLKDLKEEIGIETDEDVGCNIADHSSLGVKKQKTGY</sequence>
<evidence type="ECO:0000256" key="7">
    <source>
        <dbReference type="ARBA" id="ARBA00023254"/>
    </source>
</evidence>
<dbReference type="GO" id="GO:0120230">
    <property type="term" value="F:recombinase activator activity"/>
    <property type="evidence" value="ECO:0007669"/>
    <property type="project" value="TreeGrafter"/>
</dbReference>
<dbReference type="Pfam" id="PF07106">
    <property type="entry name" value="WHD_TBPIP"/>
    <property type="match status" value="1"/>
</dbReference>
<dbReference type="AlphaFoldDB" id="A0A8T0GAA8"/>
<evidence type="ECO:0000259" key="9">
    <source>
        <dbReference type="Pfam" id="PF07106"/>
    </source>
</evidence>
<dbReference type="Pfam" id="PF18517">
    <property type="entry name" value="LZ3wCH"/>
    <property type="match status" value="1"/>
</dbReference>
<dbReference type="GO" id="GO:0120231">
    <property type="term" value="C:DNA recombinase auxiliary factor complex"/>
    <property type="evidence" value="ECO:0007669"/>
    <property type="project" value="TreeGrafter"/>
</dbReference>
<evidence type="ECO:0000313" key="12">
    <source>
        <dbReference type="Proteomes" id="UP000822688"/>
    </source>
</evidence>
<keyword evidence="6" id="KW-0539">Nucleus</keyword>
<dbReference type="GO" id="GO:0003690">
    <property type="term" value="F:double-stranded DNA binding"/>
    <property type="evidence" value="ECO:0007669"/>
    <property type="project" value="TreeGrafter"/>
</dbReference>
<evidence type="ECO:0000256" key="8">
    <source>
        <dbReference type="SAM" id="Coils"/>
    </source>
</evidence>
<evidence type="ECO:0000256" key="5">
    <source>
        <dbReference type="ARBA" id="ARBA00023172"/>
    </source>
</evidence>
<dbReference type="InterPro" id="IPR036388">
    <property type="entry name" value="WH-like_DNA-bd_sf"/>
</dbReference>
<feature type="coiled-coil region" evidence="8">
    <location>
        <begin position="81"/>
        <end position="138"/>
    </location>
</feature>
<comment type="similarity">
    <text evidence="2">Belongs to the HOP2 family.</text>
</comment>
<dbReference type="EMBL" id="CM026433">
    <property type="protein sequence ID" value="KAG0555655.1"/>
    <property type="molecule type" value="Genomic_DNA"/>
</dbReference>
<dbReference type="PANTHER" id="PTHR15938:SF0">
    <property type="entry name" value="HOMOLOGOUS-PAIRING PROTEIN 2 HOMOLOG"/>
    <property type="match status" value="1"/>
</dbReference>
<dbReference type="Gene3D" id="1.10.10.10">
    <property type="entry name" value="Winged helix-like DNA-binding domain superfamily/Winged helix DNA-binding domain"/>
    <property type="match status" value="1"/>
</dbReference>
<keyword evidence="7" id="KW-0469">Meiosis</keyword>
<evidence type="ECO:0000256" key="2">
    <source>
        <dbReference type="ARBA" id="ARBA00007922"/>
    </source>
</evidence>
<evidence type="ECO:0000256" key="6">
    <source>
        <dbReference type="ARBA" id="ARBA00023242"/>
    </source>
</evidence>
<evidence type="ECO:0000256" key="1">
    <source>
        <dbReference type="ARBA" id="ARBA00004123"/>
    </source>
</evidence>
<dbReference type="InterPro" id="IPR010776">
    <property type="entry name" value="Hop2_WH_dom"/>
</dbReference>
<dbReference type="PANTHER" id="PTHR15938">
    <property type="entry name" value="TBP-1 INTERACTING PROTEIN"/>
    <property type="match status" value="1"/>
</dbReference>
<evidence type="ECO:0000313" key="11">
    <source>
        <dbReference type="EMBL" id="KAG0555655.1"/>
    </source>
</evidence>
<feature type="domain" description="Homologous-pairing protein 2 winged helix" evidence="9">
    <location>
        <begin position="8"/>
        <end position="69"/>
    </location>
</feature>